<name>A0A7T2GIF5_9SPHN</name>
<keyword evidence="9" id="KW-1185">Reference proteome</keyword>
<dbReference type="AlphaFoldDB" id="A0A7T2GIF5"/>
<feature type="transmembrane region" description="Helical" evidence="7">
    <location>
        <begin position="377"/>
        <end position="400"/>
    </location>
</feature>
<evidence type="ECO:0000313" key="9">
    <source>
        <dbReference type="Proteomes" id="UP000594873"/>
    </source>
</evidence>
<dbReference type="PANTHER" id="PTHR30250">
    <property type="entry name" value="PST FAMILY PREDICTED COLANIC ACID TRANSPORTER"/>
    <property type="match status" value="1"/>
</dbReference>
<evidence type="ECO:0000256" key="3">
    <source>
        <dbReference type="ARBA" id="ARBA00022475"/>
    </source>
</evidence>
<evidence type="ECO:0000256" key="5">
    <source>
        <dbReference type="ARBA" id="ARBA00022989"/>
    </source>
</evidence>
<gene>
    <name evidence="8" type="ORF">IC614_08700</name>
</gene>
<evidence type="ECO:0000256" key="4">
    <source>
        <dbReference type="ARBA" id="ARBA00022692"/>
    </source>
</evidence>
<dbReference type="PANTHER" id="PTHR30250:SF10">
    <property type="entry name" value="LIPOPOLYSACCHARIDE BIOSYNTHESIS PROTEIN WZXC"/>
    <property type="match status" value="1"/>
</dbReference>
<dbReference type="Proteomes" id="UP000594873">
    <property type="component" value="Chromosome"/>
</dbReference>
<sequence>MMAYTALGQSIYLLAGPLIGRLYSPAEFGLYGLFYAFSVAAIGLVFLNYDFAIPAALSERDARRLTRGALLISLVLSPVAALIMTGLILCDLMGFGNLPFSAPLLLLALLLTQAVVQILQSWEIRRRQTLVIGKASVTLNSIRGAVQVGLGVVLPSWVALAAGEVLGRVGNAAHLAKRSDLLSGYRAIRLSWKEQRLTLYRYREFPLVLLPSQTIDGAVAFVQSAGVTYLFGPAGLGMFFLMRRTLDMPVAFVFRSLSDLFYERLAQDAREQPSLVRPFFIRSVGLIAGVGFTVGVPAMLVSPEIFAFIFGPEWREAGILAAIMAPAAILNLAVAPVARIFALTTRPYLRYWFSAVNLTGNILALSVSYWSAFNLTQATACLSIATSLAYMVYFAAGYVASGNLRTRTMSSAKDASDR</sequence>
<keyword evidence="4 7" id="KW-0812">Transmembrane</keyword>
<dbReference type="GO" id="GO:0005886">
    <property type="term" value="C:plasma membrane"/>
    <property type="evidence" value="ECO:0007669"/>
    <property type="project" value="UniProtKB-SubCell"/>
</dbReference>
<evidence type="ECO:0008006" key="10">
    <source>
        <dbReference type="Google" id="ProtNLM"/>
    </source>
</evidence>
<protein>
    <recommendedName>
        <fullName evidence="10">Polysaccharide biosynthesis protein</fullName>
    </recommendedName>
</protein>
<dbReference type="InterPro" id="IPR050833">
    <property type="entry name" value="Poly_Biosynth_Transport"/>
</dbReference>
<evidence type="ECO:0000256" key="7">
    <source>
        <dbReference type="SAM" id="Phobius"/>
    </source>
</evidence>
<organism evidence="8 9">
    <name type="scientific">Allosphingosinicella flava</name>
    <dbReference type="NCBI Taxonomy" id="2771430"/>
    <lineage>
        <taxon>Bacteria</taxon>
        <taxon>Pseudomonadati</taxon>
        <taxon>Pseudomonadota</taxon>
        <taxon>Alphaproteobacteria</taxon>
        <taxon>Sphingomonadales</taxon>
        <taxon>Sphingomonadaceae</taxon>
        <taxon>Allosphingosinicella</taxon>
    </lineage>
</organism>
<feature type="transmembrane region" description="Helical" evidence="7">
    <location>
        <begin position="279"/>
        <end position="299"/>
    </location>
</feature>
<comment type="similarity">
    <text evidence="2">Belongs to the polysaccharide synthase family.</text>
</comment>
<keyword evidence="3" id="KW-1003">Cell membrane</keyword>
<dbReference type="RefSeq" id="WP_200970951.1">
    <property type="nucleotide sequence ID" value="NZ_CP065592.1"/>
</dbReference>
<evidence type="ECO:0000313" key="8">
    <source>
        <dbReference type="EMBL" id="QPQ54424.1"/>
    </source>
</evidence>
<feature type="transmembrane region" description="Helical" evidence="7">
    <location>
        <begin position="100"/>
        <end position="119"/>
    </location>
</feature>
<feature type="transmembrane region" description="Helical" evidence="7">
    <location>
        <begin position="349"/>
        <end position="371"/>
    </location>
</feature>
<dbReference type="KEGG" id="sflv:IC614_08700"/>
<dbReference type="EMBL" id="CP065592">
    <property type="protein sequence ID" value="QPQ54424.1"/>
    <property type="molecule type" value="Genomic_DNA"/>
</dbReference>
<evidence type="ECO:0000256" key="6">
    <source>
        <dbReference type="ARBA" id="ARBA00023136"/>
    </source>
</evidence>
<keyword evidence="6 7" id="KW-0472">Membrane</keyword>
<reference evidence="8 9" key="1">
    <citation type="submission" date="2020-11" db="EMBL/GenBank/DDBJ databases">
        <title>Genome seq and assembly of Sphingosinicella sp.</title>
        <authorList>
            <person name="Chhetri G."/>
        </authorList>
    </citation>
    <scope>NUCLEOTIDE SEQUENCE [LARGE SCALE GENOMIC DNA]</scope>
    <source>
        <strain evidence="8 9">UDD2</strain>
    </source>
</reference>
<feature type="transmembrane region" description="Helical" evidence="7">
    <location>
        <begin position="319"/>
        <end position="342"/>
    </location>
</feature>
<evidence type="ECO:0000256" key="2">
    <source>
        <dbReference type="ARBA" id="ARBA00007430"/>
    </source>
</evidence>
<comment type="subcellular location">
    <subcellularLocation>
        <location evidence="1">Cell membrane</location>
        <topology evidence="1">Multi-pass membrane protein</topology>
    </subcellularLocation>
</comment>
<proteinExistence type="inferred from homology"/>
<keyword evidence="5 7" id="KW-1133">Transmembrane helix</keyword>
<evidence type="ECO:0000256" key="1">
    <source>
        <dbReference type="ARBA" id="ARBA00004651"/>
    </source>
</evidence>
<feature type="transmembrane region" description="Helical" evidence="7">
    <location>
        <begin position="70"/>
        <end position="94"/>
    </location>
</feature>
<accession>A0A7T2GIF5</accession>
<feature type="transmembrane region" description="Helical" evidence="7">
    <location>
        <begin position="30"/>
        <end position="49"/>
    </location>
</feature>